<name>A0A9W7XIM2_9FUNG</name>
<dbReference type="InterPro" id="IPR051870">
    <property type="entry name" value="Elongin-A_domain"/>
</dbReference>
<sequence length="360" mass="39845">MNEDAASQAPGRISSLKELCQQKLMRHYESIRYLGTAPQFLVADALARCTPEQLENIELLNPQIREDNEPLWRLHCFKKYKDMDSLENVGLAPGSWREKFREMRLLDEMRAQEIMDRVRGKMAEVEKERNARKIRITSVAAASASRKTRDGAGARASSTPKGLSLVQKARLETRAHMSMLRMTPSARKRPVDADAAVATDIRSVTPSRPTRLQGHQQSHTALSKTSSSGHWPKQQLSPAGSPAHSPTHVPSSSSYSPPYLSSSTPSGSPTHSSSAYSPPYVPDYYPSASSPGNSSSISNPNFSPKHDMFEAIFGMPSSRASTTLPPTVVIKQQTRIQKHRLAKRKRGTSKSADEHFSPKQ</sequence>
<dbReference type="Pfam" id="PF06881">
    <property type="entry name" value="Elongin_A"/>
    <property type="match status" value="1"/>
</dbReference>
<gene>
    <name evidence="2" type="ORF">LPJ64_004265</name>
</gene>
<dbReference type="Gene3D" id="6.10.250.3180">
    <property type="match status" value="1"/>
</dbReference>
<feature type="region of interest" description="Disordered" evidence="1">
    <location>
        <begin position="199"/>
        <end position="360"/>
    </location>
</feature>
<proteinExistence type="predicted"/>
<accession>A0A9W7XIM2</accession>
<reference evidence="2" key="1">
    <citation type="submission" date="2022-07" db="EMBL/GenBank/DDBJ databases">
        <title>Phylogenomic reconstructions and comparative analyses of Kickxellomycotina fungi.</title>
        <authorList>
            <person name="Reynolds N.K."/>
            <person name="Stajich J.E."/>
            <person name="Barry K."/>
            <person name="Grigoriev I.V."/>
            <person name="Crous P."/>
            <person name="Smith M.E."/>
        </authorList>
    </citation>
    <scope>NUCLEOTIDE SEQUENCE</scope>
    <source>
        <strain evidence="2">NBRC 105413</strain>
    </source>
</reference>
<feature type="compositionally biased region" description="Polar residues" evidence="1">
    <location>
        <begin position="318"/>
        <end position="335"/>
    </location>
</feature>
<organism evidence="2 3">
    <name type="scientific">Coemansia asiatica</name>
    <dbReference type="NCBI Taxonomy" id="1052880"/>
    <lineage>
        <taxon>Eukaryota</taxon>
        <taxon>Fungi</taxon>
        <taxon>Fungi incertae sedis</taxon>
        <taxon>Zoopagomycota</taxon>
        <taxon>Kickxellomycotina</taxon>
        <taxon>Kickxellomycetes</taxon>
        <taxon>Kickxellales</taxon>
        <taxon>Kickxellaceae</taxon>
        <taxon>Coemansia</taxon>
    </lineage>
</organism>
<dbReference type="PANTHER" id="PTHR15141">
    <property type="entry name" value="TRANSCRIPTION ELONGATION FACTOR B POLYPEPTIDE 3"/>
    <property type="match status" value="1"/>
</dbReference>
<feature type="compositionally biased region" description="Low complexity" evidence="1">
    <location>
        <begin position="241"/>
        <end position="303"/>
    </location>
</feature>
<evidence type="ECO:0000313" key="3">
    <source>
        <dbReference type="Proteomes" id="UP001145021"/>
    </source>
</evidence>
<dbReference type="InterPro" id="IPR010684">
    <property type="entry name" value="RNA_pol_II_trans_fac_SIII_A"/>
</dbReference>
<dbReference type="Proteomes" id="UP001145021">
    <property type="component" value="Unassembled WGS sequence"/>
</dbReference>
<dbReference type="GO" id="GO:0006368">
    <property type="term" value="P:transcription elongation by RNA polymerase II"/>
    <property type="evidence" value="ECO:0007669"/>
    <property type="project" value="InterPro"/>
</dbReference>
<dbReference type="EMBL" id="JANBOH010000199">
    <property type="protein sequence ID" value="KAJ1644017.1"/>
    <property type="molecule type" value="Genomic_DNA"/>
</dbReference>
<dbReference type="GO" id="GO:0070449">
    <property type="term" value="C:elongin complex"/>
    <property type="evidence" value="ECO:0007669"/>
    <property type="project" value="InterPro"/>
</dbReference>
<keyword evidence="3" id="KW-1185">Reference proteome</keyword>
<feature type="compositionally biased region" description="Basic and acidic residues" evidence="1">
    <location>
        <begin position="351"/>
        <end position="360"/>
    </location>
</feature>
<dbReference type="AlphaFoldDB" id="A0A9W7XIM2"/>
<evidence type="ECO:0000313" key="2">
    <source>
        <dbReference type="EMBL" id="KAJ1644017.1"/>
    </source>
</evidence>
<feature type="compositionally biased region" description="Polar residues" evidence="1">
    <location>
        <begin position="202"/>
        <end position="238"/>
    </location>
</feature>
<evidence type="ECO:0000256" key="1">
    <source>
        <dbReference type="SAM" id="MobiDB-lite"/>
    </source>
</evidence>
<protein>
    <submittedName>
        <fullName evidence="2">Uncharacterized protein</fullName>
    </submittedName>
</protein>
<feature type="region of interest" description="Disordered" evidence="1">
    <location>
        <begin position="140"/>
        <end position="166"/>
    </location>
</feature>
<feature type="region of interest" description="Disordered" evidence="1">
    <location>
        <begin position="175"/>
        <end position="194"/>
    </location>
</feature>
<feature type="compositionally biased region" description="Basic residues" evidence="1">
    <location>
        <begin position="336"/>
        <end position="348"/>
    </location>
</feature>
<comment type="caution">
    <text evidence="2">The sequence shown here is derived from an EMBL/GenBank/DDBJ whole genome shotgun (WGS) entry which is preliminary data.</text>
</comment>
<dbReference type="PANTHER" id="PTHR15141:SF76">
    <property type="entry name" value="TRANSCRIPTION ELONGATION FACTOR B POLYPEPTIDE 3"/>
    <property type="match status" value="1"/>
</dbReference>